<evidence type="ECO:0000313" key="3">
    <source>
        <dbReference type="Proteomes" id="UP001500751"/>
    </source>
</evidence>
<dbReference type="Proteomes" id="UP001500751">
    <property type="component" value="Unassembled WGS sequence"/>
</dbReference>
<dbReference type="Gene3D" id="3.30.565.10">
    <property type="entry name" value="Histidine kinase-like ATPase, C-terminal domain"/>
    <property type="match status" value="1"/>
</dbReference>
<keyword evidence="3" id="KW-1185">Reference proteome</keyword>
<proteinExistence type="predicted"/>
<evidence type="ECO:0000313" key="2">
    <source>
        <dbReference type="EMBL" id="GAA2063950.1"/>
    </source>
</evidence>
<gene>
    <name evidence="2" type="ORF">GCM10009839_89200</name>
</gene>
<dbReference type="Pfam" id="PF13581">
    <property type="entry name" value="HATPase_c_2"/>
    <property type="match status" value="1"/>
</dbReference>
<protein>
    <submittedName>
        <fullName evidence="2">Anti-sigma regulatory factor</fullName>
    </submittedName>
</protein>
<accession>A0ABN2VJR9</accession>
<feature type="domain" description="Histidine kinase/HSP90-like ATPase" evidence="1">
    <location>
        <begin position="13"/>
        <end position="124"/>
    </location>
</feature>
<sequence>MIPVEPAVVTIRIPADATYLPLLRSACGQLAPRLGCTLAEVADLRLAVDEACGLLLCNSVRLARGSEQNDLTATFHVEGPVLRVTVAVEADAFALPDGDEFGWTILNALADGCALHVEGTTVRVEILKKHAEGR</sequence>
<dbReference type="InterPro" id="IPR003594">
    <property type="entry name" value="HATPase_dom"/>
</dbReference>
<reference evidence="2 3" key="1">
    <citation type="journal article" date="2019" name="Int. J. Syst. Evol. Microbiol.">
        <title>The Global Catalogue of Microorganisms (GCM) 10K type strain sequencing project: providing services to taxonomists for standard genome sequencing and annotation.</title>
        <authorList>
            <consortium name="The Broad Institute Genomics Platform"/>
            <consortium name="The Broad Institute Genome Sequencing Center for Infectious Disease"/>
            <person name="Wu L."/>
            <person name="Ma J."/>
        </authorList>
    </citation>
    <scope>NUCLEOTIDE SEQUENCE [LARGE SCALE GENOMIC DNA]</scope>
    <source>
        <strain evidence="2 3">JCM 16014</strain>
    </source>
</reference>
<organism evidence="2 3">
    <name type="scientific">Catenulispora yoronensis</name>
    <dbReference type="NCBI Taxonomy" id="450799"/>
    <lineage>
        <taxon>Bacteria</taxon>
        <taxon>Bacillati</taxon>
        <taxon>Actinomycetota</taxon>
        <taxon>Actinomycetes</taxon>
        <taxon>Catenulisporales</taxon>
        <taxon>Catenulisporaceae</taxon>
        <taxon>Catenulispora</taxon>
    </lineage>
</organism>
<comment type="caution">
    <text evidence="2">The sequence shown here is derived from an EMBL/GenBank/DDBJ whole genome shotgun (WGS) entry which is preliminary data.</text>
</comment>
<name>A0ABN2VJR9_9ACTN</name>
<evidence type="ECO:0000259" key="1">
    <source>
        <dbReference type="Pfam" id="PF13581"/>
    </source>
</evidence>
<dbReference type="InterPro" id="IPR036890">
    <property type="entry name" value="HATPase_C_sf"/>
</dbReference>
<dbReference type="EMBL" id="BAAAQN010000094">
    <property type="protein sequence ID" value="GAA2063950.1"/>
    <property type="molecule type" value="Genomic_DNA"/>
</dbReference>